<dbReference type="PROSITE" id="PS00061">
    <property type="entry name" value="ADH_SHORT"/>
    <property type="match status" value="1"/>
</dbReference>
<reference evidence="2" key="1">
    <citation type="submission" date="2014-12" db="EMBL/GenBank/DDBJ databases">
        <title>Insight into the proteome of Arion vulgaris.</title>
        <authorList>
            <person name="Aradska J."/>
            <person name="Bulat T."/>
            <person name="Smidak R."/>
            <person name="Sarate P."/>
            <person name="Gangsoo J."/>
            <person name="Sialana F."/>
            <person name="Bilban M."/>
            <person name="Lubec G."/>
        </authorList>
    </citation>
    <scope>NUCLEOTIDE SEQUENCE</scope>
    <source>
        <tissue evidence="2">Skin</tissue>
    </source>
</reference>
<dbReference type="GO" id="GO:0016491">
    <property type="term" value="F:oxidoreductase activity"/>
    <property type="evidence" value="ECO:0007669"/>
    <property type="project" value="UniProtKB-KW"/>
</dbReference>
<dbReference type="SUPFAM" id="SSF51735">
    <property type="entry name" value="NAD(P)-binding Rossmann-fold domains"/>
    <property type="match status" value="1"/>
</dbReference>
<evidence type="ECO:0000256" key="1">
    <source>
        <dbReference type="ARBA" id="ARBA00023002"/>
    </source>
</evidence>
<evidence type="ECO:0000313" key="2">
    <source>
        <dbReference type="EMBL" id="CEK79333.1"/>
    </source>
</evidence>
<dbReference type="EMBL" id="HACG01032468">
    <property type="protein sequence ID" value="CEK79333.1"/>
    <property type="molecule type" value="Transcribed_RNA"/>
</dbReference>
<dbReference type="PANTHER" id="PTHR43975">
    <property type="entry name" value="ZGC:101858"/>
    <property type="match status" value="1"/>
</dbReference>
<name>A0A0B7AEW0_9EUPU</name>
<protein>
    <submittedName>
        <fullName evidence="2">Uncharacterized protein</fullName>
    </submittedName>
</protein>
<sequence>MSFSLNNKVAIVTGSSSGIGESIAILFASKGARVTLCGRDQERLKSVFNKAVEVSGGHQDRFLIFQGDINDQKFRKETISKTVEKFGRLDILVANAGVGGTNQSLLTATEDSYNFIMDTNLKSVFFLIQQAVPHLEKSKGNIINISSIVTDMALADVPIYSMSKVALDHLTRCLAVDLGAKGIRVNAINPGYIETRIMRYHGDLETIVSDISKVEITKQVLKHRLGTGEDVAEVAAFLASDSTSFITGENIRVDGGRIFGGPIDWSVLKPSA</sequence>
<dbReference type="Pfam" id="PF13561">
    <property type="entry name" value="adh_short_C2"/>
    <property type="match status" value="1"/>
</dbReference>
<dbReference type="Gene3D" id="3.40.50.720">
    <property type="entry name" value="NAD(P)-binding Rossmann-like Domain"/>
    <property type="match status" value="1"/>
</dbReference>
<dbReference type="InterPro" id="IPR036291">
    <property type="entry name" value="NAD(P)-bd_dom_sf"/>
</dbReference>
<dbReference type="AlphaFoldDB" id="A0A0B7AEW0"/>
<dbReference type="FunFam" id="3.40.50.720:FF:000084">
    <property type="entry name" value="Short-chain dehydrogenase reductase"/>
    <property type="match status" value="1"/>
</dbReference>
<dbReference type="InterPro" id="IPR002347">
    <property type="entry name" value="SDR_fam"/>
</dbReference>
<dbReference type="NCBIfam" id="NF005559">
    <property type="entry name" value="PRK07231.1"/>
    <property type="match status" value="1"/>
</dbReference>
<dbReference type="PRINTS" id="PR00081">
    <property type="entry name" value="GDHRDH"/>
</dbReference>
<dbReference type="InterPro" id="IPR020904">
    <property type="entry name" value="Sc_DH/Rdtase_CS"/>
</dbReference>
<dbReference type="PRINTS" id="PR00080">
    <property type="entry name" value="SDRFAMILY"/>
</dbReference>
<dbReference type="PANTHER" id="PTHR43975:SF2">
    <property type="entry name" value="EG:BACR7A4.14 PROTEIN-RELATED"/>
    <property type="match status" value="1"/>
</dbReference>
<keyword evidence="1" id="KW-0560">Oxidoreductase</keyword>
<proteinExistence type="predicted"/>
<organism evidence="2">
    <name type="scientific">Arion vulgaris</name>
    <dbReference type="NCBI Taxonomy" id="1028688"/>
    <lineage>
        <taxon>Eukaryota</taxon>
        <taxon>Metazoa</taxon>
        <taxon>Spiralia</taxon>
        <taxon>Lophotrochozoa</taxon>
        <taxon>Mollusca</taxon>
        <taxon>Gastropoda</taxon>
        <taxon>Heterobranchia</taxon>
        <taxon>Euthyneura</taxon>
        <taxon>Panpulmonata</taxon>
        <taxon>Eupulmonata</taxon>
        <taxon>Stylommatophora</taxon>
        <taxon>Helicina</taxon>
        <taxon>Arionoidea</taxon>
        <taxon>Arionidae</taxon>
        <taxon>Arion</taxon>
    </lineage>
</organism>
<gene>
    <name evidence="2" type="primary">ORF114843</name>
</gene>
<accession>A0A0B7AEW0</accession>